<dbReference type="Proteomes" id="UP001175000">
    <property type="component" value="Unassembled WGS sequence"/>
</dbReference>
<sequence length="90" mass="10355">MIWATLHFRAASYTDVQLLLVAALRKIRGSIVDMACWRSRMSSDVHPLKKRKMFQAGRGLRMQSAWCFEAAILRCWQFISGTKVLSRSHA</sequence>
<accession>A0AA40C295</accession>
<keyword evidence="2" id="KW-1185">Reference proteome</keyword>
<evidence type="ECO:0000313" key="1">
    <source>
        <dbReference type="EMBL" id="KAK0622716.1"/>
    </source>
</evidence>
<gene>
    <name evidence="1" type="ORF">B0T14DRAFT_151819</name>
</gene>
<dbReference type="EMBL" id="JAULSU010000003">
    <property type="protein sequence ID" value="KAK0622716.1"/>
    <property type="molecule type" value="Genomic_DNA"/>
</dbReference>
<reference evidence="1" key="1">
    <citation type="submission" date="2023-06" db="EMBL/GenBank/DDBJ databases">
        <title>Genome-scale phylogeny and comparative genomics of the fungal order Sordariales.</title>
        <authorList>
            <consortium name="Lawrence Berkeley National Laboratory"/>
            <person name="Hensen N."/>
            <person name="Bonometti L."/>
            <person name="Westerberg I."/>
            <person name="Brannstrom I.O."/>
            <person name="Guillou S."/>
            <person name="Cros-Aarteil S."/>
            <person name="Calhoun S."/>
            <person name="Haridas S."/>
            <person name="Kuo A."/>
            <person name="Mondo S."/>
            <person name="Pangilinan J."/>
            <person name="Riley R."/>
            <person name="Labutti K."/>
            <person name="Andreopoulos B."/>
            <person name="Lipzen A."/>
            <person name="Chen C."/>
            <person name="Yanf M."/>
            <person name="Daum C."/>
            <person name="Ng V."/>
            <person name="Clum A."/>
            <person name="Steindorff A."/>
            <person name="Ohm R."/>
            <person name="Martin F."/>
            <person name="Silar P."/>
            <person name="Natvig D."/>
            <person name="Lalanne C."/>
            <person name="Gautier V."/>
            <person name="Ament-Velasquez S.L."/>
            <person name="Kruys A."/>
            <person name="Hutchinson M.I."/>
            <person name="Powell A.J."/>
            <person name="Barry K."/>
            <person name="Miller A.N."/>
            <person name="Grigoriev I.V."/>
            <person name="Debuchy R."/>
            <person name="Gladieux P."/>
            <person name="Thoren M.H."/>
            <person name="Johannesson H."/>
        </authorList>
    </citation>
    <scope>NUCLEOTIDE SEQUENCE</scope>
    <source>
        <strain evidence="1">CBS 606.72</strain>
    </source>
</reference>
<proteinExistence type="predicted"/>
<evidence type="ECO:0000313" key="2">
    <source>
        <dbReference type="Proteomes" id="UP001175000"/>
    </source>
</evidence>
<name>A0AA40C295_9PEZI</name>
<comment type="caution">
    <text evidence="1">The sequence shown here is derived from an EMBL/GenBank/DDBJ whole genome shotgun (WGS) entry which is preliminary data.</text>
</comment>
<organism evidence="1 2">
    <name type="scientific">Immersiella caudata</name>
    <dbReference type="NCBI Taxonomy" id="314043"/>
    <lineage>
        <taxon>Eukaryota</taxon>
        <taxon>Fungi</taxon>
        <taxon>Dikarya</taxon>
        <taxon>Ascomycota</taxon>
        <taxon>Pezizomycotina</taxon>
        <taxon>Sordariomycetes</taxon>
        <taxon>Sordariomycetidae</taxon>
        <taxon>Sordariales</taxon>
        <taxon>Lasiosphaeriaceae</taxon>
        <taxon>Immersiella</taxon>
    </lineage>
</organism>
<protein>
    <submittedName>
        <fullName evidence="1">Uncharacterized protein</fullName>
    </submittedName>
</protein>
<dbReference type="AlphaFoldDB" id="A0AA40C295"/>